<keyword evidence="2" id="KW-0963">Cytoplasm</keyword>
<keyword evidence="2" id="KW-0436">Ligase</keyword>
<keyword evidence="1 2" id="KW-0819">tRNA processing</keyword>
<feature type="binding site" evidence="2">
    <location>
        <position position="155"/>
    </location>
    <ligand>
        <name>ATP</name>
        <dbReference type="ChEBI" id="CHEBI:30616"/>
    </ligand>
</feature>
<dbReference type="EMBL" id="JANGEW010000007">
    <property type="protein sequence ID" value="MCQ5342347.1"/>
    <property type="molecule type" value="Genomic_DNA"/>
</dbReference>
<keyword evidence="2" id="KW-0067">ATP-binding</keyword>
<comment type="caution">
    <text evidence="3">The sequence shown here is derived from an EMBL/GenBank/DDBJ whole genome shotgun (WGS) entry which is preliminary data.</text>
</comment>
<feature type="binding site" evidence="2">
    <location>
        <position position="180"/>
    </location>
    <ligand>
        <name>ATP</name>
        <dbReference type="ChEBI" id="CHEBI:30616"/>
    </ligand>
</feature>
<comment type="function">
    <text evidence="2">Catalyzes the formation of N(4)-acetylcytidine (ac(4)C) at the wobble position of elongator tRNA(Met), using acetate and ATP as substrates. First activates an acetate ion to form acetyladenylate (Ac-AMP) and then transfers the acetyl group to tRNA to form ac(4)C34.</text>
</comment>
<dbReference type="Proteomes" id="UP001206692">
    <property type="component" value="Unassembled WGS sequence"/>
</dbReference>
<feature type="binding site" evidence="2">
    <location>
        <position position="102"/>
    </location>
    <ligand>
        <name>ATP</name>
        <dbReference type="ChEBI" id="CHEBI:30616"/>
    </ligand>
</feature>
<evidence type="ECO:0000313" key="3">
    <source>
        <dbReference type="EMBL" id="MCQ5342347.1"/>
    </source>
</evidence>
<dbReference type="InterPro" id="IPR014729">
    <property type="entry name" value="Rossmann-like_a/b/a_fold"/>
</dbReference>
<sequence length="403" mass="44058">MEAIAVIAEFNPFHTGHAYLLSEIRRQRPSDAAIIVLMSGAFVQRGEPALFDKWHRAAWAVGSGADAVFELPAVYALSSAAGFAAGGVRLASRLSCNSLACGVETGTANDFLRLAKTALSLSSGESIKTATAGRNQTEDLAKALPELASLLEQPNALLALEYAKAILHLPSPLSLLTIPRTGSHAETGFDQPFTSASALRRELEKGFSPKSAAYLPSASRGDIEALLKTGACTDYGRYGDFVSLQGRLMTPERLRRLPAFTEGLENRWHRAFSTLPTYDEALFSVKTKRYAFSRLCRMGAYTVLQPSQDFFDKSYREGPQYGRILAFNERGAAFLKEIKGSFPIITKAAQDKKILSPLGQAQLDLDIRANDIQALCFRSASCRKGHSDYYTSPRYLPQENRQG</sequence>
<protein>
    <recommendedName>
        <fullName evidence="2">tRNA(Met) cytidine acetate ligase</fullName>
        <ecNumber evidence="2">6.3.4.-</ecNumber>
    </recommendedName>
</protein>
<comment type="similarity">
    <text evidence="2">Belongs to the TmcAL family.</text>
</comment>
<keyword evidence="4" id="KW-1185">Reference proteome</keyword>
<comment type="subcellular location">
    <subcellularLocation>
        <location evidence="2">Cytoplasm</location>
    </subcellularLocation>
</comment>
<dbReference type="SUPFAM" id="SSF52374">
    <property type="entry name" value="Nucleotidylyl transferase"/>
    <property type="match status" value="1"/>
</dbReference>
<dbReference type="Gene3D" id="3.40.50.620">
    <property type="entry name" value="HUPs"/>
    <property type="match status" value="1"/>
</dbReference>
<dbReference type="PANTHER" id="PTHR37825:SF1">
    <property type="entry name" value="TRNA(MET) CYTIDINE ACETATE LIGASE"/>
    <property type="match status" value="1"/>
</dbReference>
<reference evidence="3 4" key="1">
    <citation type="submission" date="2022-06" db="EMBL/GenBank/DDBJ databases">
        <title>Isolation of gut microbiota from human fecal samples.</title>
        <authorList>
            <person name="Pamer E.G."/>
            <person name="Barat B."/>
            <person name="Waligurski E."/>
            <person name="Medina S."/>
            <person name="Paddock L."/>
            <person name="Mostad J."/>
        </authorList>
    </citation>
    <scope>NUCLEOTIDE SEQUENCE [LARGE SCALE GENOMIC DNA]</scope>
    <source>
        <strain evidence="3 4">DFI.1.1</strain>
    </source>
</reference>
<comment type="caution">
    <text evidence="2">Lacks conserved residue(s) required for the propagation of feature annotation.</text>
</comment>
<dbReference type="EC" id="6.3.4.-" evidence="2"/>
<gene>
    <name evidence="2" type="primary">tmcAL</name>
    <name evidence="3" type="ORF">NE675_04760</name>
</gene>
<evidence type="ECO:0000256" key="1">
    <source>
        <dbReference type="ARBA" id="ARBA00022694"/>
    </source>
</evidence>
<evidence type="ECO:0000313" key="4">
    <source>
        <dbReference type="Proteomes" id="UP001206692"/>
    </source>
</evidence>
<dbReference type="HAMAP" id="MF_01539">
    <property type="entry name" value="TmcAL"/>
    <property type="match status" value="1"/>
</dbReference>
<keyword evidence="2" id="KW-0820">tRNA-binding</keyword>
<evidence type="ECO:0000256" key="2">
    <source>
        <dbReference type="HAMAP-Rule" id="MF_01539"/>
    </source>
</evidence>
<dbReference type="InterPro" id="IPR008513">
    <property type="entry name" value="tRNA(Met)_cyd_acetate_ligase"/>
</dbReference>
<comment type="catalytic activity">
    <reaction evidence="2">
        <text>cytidine(34) in elongator tRNA(Met) + acetate + ATP = N(4)-acetylcytidine(34) in elongator tRNA(Met) + AMP + diphosphate</text>
        <dbReference type="Rhea" id="RHEA:58144"/>
        <dbReference type="Rhea" id="RHEA-COMP:10693"/>
        <dbReference type="Rhea" id="RHEA-COMP:10694"/>
        <dbReference type="ChEBI" id="CHEBI:30089"/>
        <dbReference type="ChEBI" id="CHEBI:30616"/>
        <dbReference type="ChEBI" id="CHEBI:33019"/>
        <dbReference type="ChEBI" id="CHEBI:74900"/>
        <dbReference type="ChEBI" id="CHEBI:82748"/>
        <dbReference type="ChEBI" id="CHEBI:456215"/>
    </reaction>
</comment>
<keyword evidence="2" id="KW-0547">Nucleotide-binding</keyword>
<proteinExistence type="inferred from homology"/>
<accession>A0ABT1SRG7</accession>
<dbReference type="RefSeq" id="WP_062411974.1">
    <property type="nucleotide sequence ID" value="NZ_JAJCIO010000004.1"/>
</dbReference>
<feature type="binding site" evidence="2">
    <location>
        <begin position="7"/>
        <end position="20"/>
    </location>
    <ligand>
        <name>ATP</name>
        <dbReference type="ChEBI" id="CHEBI:30616"/>
    </ligand>
</feature>
<dbReference type="Pfam" id="PF05636">
    <property type="entry name" value="HIGH_NTase1"/>
    <property type="match status" value="1"/>
</dbReference>
<keyword evidence="2" id="KW-0694">RNA-binding</keyword>
<name>A0ABT1SRG7_9FIRM</name>
<organism evidence="3 4">
    <name type="scientific">Megasphaera massiliensis</name>
    <dbReference type="NCBI Taxonomy" id="1232428"/>
    <lineage>
        <taxon>Bacteria</taxon>
        <taxon>Bacillati</taxon>
        <taxon>Bacillota</taxon>
        <taxon>Negativicutes</taxon>
        <taxon>Veillonellales</taxon>
        <taxon>Veillonellaceae</taxon>
        <taxon>Megasphaera</taxon>
    </lineage>
</organism>
<dbReference type="PANTHER" id="PTHR37825">
    <property type="entry name" value="TRNA(MET) CYTIDINE ACETATE LIGASE"/>
    <property type="match status" value="1"/>
</dbReference>